<dbReference type="PANTHER" id="PTHR36203:SF1">
    <property type="entry name" value="ASCORBATE-SPECIFIC PTS SYSTEM EIIA COMPONENT"/>
    <property type="match status" value="1"/>
</dbReference>
<comment type="function">
    <text evidence="8">The phosphoenolpyruvate-dependent sugar phosphotransferase system (sugar PTS), a major carbohydrate active transport system, catalyzes the phosphorylation of incoming sugar substrates concomitantly with their translocation across the cell membrane. The enzyme II UlaABC PTS system is involved in ascorbate transport.</text>
</comment>
<accession>A0A554S859</accession>
<dbReference type="PANTHER" id="PTHR36203">
    <property type="entry name" value="ASCORBATE-SPECIFIC PTS SYSTEM EIIA COMPONENT"/>
    <property type="match status" value="1"/>
</dbReference>
<evidence type="ECO:0000256" key="6">
    <source>
        <dbReference type="ARBA" id="ARBA00022683"/>
    </source>
</evidence>
<sequence length="198" mass="20872">MSTRWSSKWSPRAARSCHDRAERGNDGVRHGGARVSCGCSLAGAVMTELLDLLPEDGIVLGAAAKDWRELTETVGELLVDADVAEPSYTGAMIRNVETNGPYLVIAPGLALLHARPEEGARAPGLVLVTPRTPIEFGHSTNDPVRVALGLTAVDATGHLDLLGAIGAIFTHPDAVDRIAAARTSGELRDVVAHLTEEN</sequence>
<evidence type="ECO:0000259" key="11">
    <source>
        <dbReference type="PROSITE" id="PS51094"/>
    </source>
</evidence>
<proteinExistence type="predicted"/>
<evidence type="ECO:0000256" key="5">
    <source>
        <dbReference type="ARBA" id="ARBA00022679"/>
    </source>
</evidence>
<evidence type="ECO:0000256" key="8">
    <source>
        <dbReference type="ARBA" id="ARBA00037387"/>
    </source>
</evidence>
<keyword evidence="12" id="KW-0762">Sugar transport</keyword>
<dbReference type="OrthoDB" id="1634238at2"/>
<dbReference type="EMBL" id="VLNT01000008">
    <property type="protein sequence ID" value="TSD62548.1"/>
    <property type="molecule type" value="Genomic_DNA"/>
</dbReference>
<dbReference type="InterPro" id="IPR051351">
    <property type="entry name" value="Ascorbate-PTS_EIIA_comp"/>
</dbReference>
<dbReference type="PROSITE" id="PS51094">
    <property type="entry name" value="PTS_EIIA_TYPE_2"/>
    <property type="match status" value="1"/>
</dbReference>
<dbReference type="CDD" id="cd00211">
    <property type="entry name" value="PTS_IIA_fru"/>
    <property type="match status" value="1"/>
</dbReference>
<evidence type="ECO:0000256" key="3">
    <source>
        <dbReference type="ARBA" id="ARBA00022490"/>
    </source>
</evidence>
<reference evidence="12 13" key="1">
    <citation type="submission" date="2019-07" db="EMBL/GenBank/DDBJ databases">
        <authorList>
            <person name="Zhao L.H."/>
        </authorList>
    </citation>
    <scope>NUCLEOTIDE SEQUENCE [LARGE SCALE GENOMIC DNA]</scope>
    <source>
        <strain evidence="12 13">Co35</strain>
    </source>
</reference>
<evidence type="ECO:0000256" key="7">
    <source>
        <dbReference type="ARBA" id="ARBA00022777"/>
    </source>
</evidence>
<keyword evidence="7" id="KW-0418">Kinase</keyword>
<comment type="subcellular location">
    <subcellularLocation>
        <location evidence="1">Cytoplasm</location>
    </subcellularLocation>
</comment>
<gene>
    <name evidence="12" type="ORF">FNM00_11365</name>
</gene>
<dbReference type="GO" id="GO:0005737">
    <property type="term" value="C:cytoplasm"/>
    <property type="evidence" value="ECO:0007669"/>
    <property type="project" value="UniProtKB-SubCell"/>
</dbReference>
<feature type="domain" description="PTS EIIA type-2" evidence="11">
    <location>
        <begin position="51"/>
        <end position="194"/>
    </location>
</feature>
<evidence type="ECO:0000313" key="12">
    <source>
        <dbReference type="EMBL" id="TSD62548.1"/>
    </source>
</evidence>
<organism evidence="12 13">
    <name type="scientific">Aeromicrobium piscarium</name>
    <dbReference type="NCBI Taxonomy" id="2590901"/>
    <lineage>
        <taxon>Bacteria</taxon>
        <taxon>Bacillati</taxon>
        <taxon>Actinomycetota</taxon>
        <taxon>Actinomycetes</taxon>
        <taxon>Propionibacteriales</taxon>
        <taxon>Nocardioidaceae</taxon>
        <taxon>Aeromicrobium</taxon>
    </lineage>
</organism>
<protein>
    <recommendedName>
        <fullName evidence="9">Ascorbate-specific PTS system EIIA component</fullName>
    </recommendedName>
    <alternativeName>
        <fullName evidence="10">Ascorbate-specific phosphotransferase enzyme IIA component</fullName>
    </alternativeName>
</protein>
<evidence type="ECO:0000256" key="9">
    <source>
        <dbReference type="ARBA" id="ARBA00041175"/>
    </source>
</evidence>
<name>A0A554S859_9ACTN</name>
<dbReference type="SUPFAM" id="SSF55804">
    <property type="entry name" value="Phoshotransferase/anion transport protein"/>
    <property type="match status" value="1"/>
</dbReference>
<dbReference type="InterPro" id="IPR016152">
    <property type="entry name" value="PTrfase/Anion_transptr"/>
</dbReference>
<dbReference type="GO" id="GO:0016301">
    <property type="term" value="F:kinase activity"/>
    <property type="evidence" value="ECO:0007669"/>
    <property type="project" value="UniProtKB-KW"/>
</dbReference>
<keyword evidence="13" id="KW-1185">Reference proteome</keyword>
<keyword evidence="3" id="KW-0963">Cytoplasm</keyword>
<evidence type="ECO:0000313" key="13">
    <source>
        <dbReference type="Proteomes" id="UP000316988"/>
    </source>
</evidence>
<evidence type="ECO:0000256" key="2">
    <source>
        <dbReference type="ARBA" id="ARBA00022448"/>
    </source>
</evidence>
<comment type="caution">
    <text evidence="12">The sequence shown here is derived from an EMBL/GenBank/DDBJ whole genome shotgun (WGS) entry which is preliminary data.</text>
</comment>
<keyword evidence="4" id="KW-0597">Phosphoprotein</keyword>
<dbReference type="Pfam" id="PF00359">
    <property type="entry name" value="PTS_EIIA_2"/>
    <property type="match status" value="1"/>
</dbReference>
<evidence type="ECO:0000256" key="1">
    <source>
        <dbReference type="ARBA" id="ARBA00004496"/>
    </source>
</evidence>
<dbReference type="AlphaFoldDB" id="A0A554S859"/>
<keyword evidence="5" id="KW-0808">Transferase</keyword>
<evidence type="ECO:0000256" key="10">
    <source>
        <dbReference type="ARBA" id="ARBA00042072"/>
    </source>
</evidence>
<dbReference type="InterPro" id="IPR002178">
    <property type="entry name" value="PTS_EIIA_type-2_dom"/>
</dbReference>
<dbReference type="Gene3D" id="3.40.930.10">
    <property type="entry name" value="Mannitol-specific EII, Chain A"/>
    <property type="match status" value="1"/>
</dbReference>
<keyword evidence="6" id="KW-0598">Phosphotransferase system</keyword>
<dbReference type="GO" id="GO:0009401">
    <property type="term" value="P:phosphoenolpyruvate-dependent sugar phosphotransferase system"/>
    <property type="evidence" value="ECO:0007669"/>
    <property type="project" value="UniProtKB-KW"/>
</dbReference>
<evidence type="ECO:0000256" key="4">
    <source>
        <dbReference type="ARBA" id="ARBA00022553"/>
    </source>
</evidence>
<dbReference type="Proteomes" id="UP000316988">
    <property type="component" value="Unassembled WGS sequence"/>
</dbReference>
<keyword evidence="2" id="KW-0813">Transport</keyword>